<dbReference type="Pfam" id="PF05938">
    <property type="entry name" value="Self-incomp_S1"/>
    <property type="match status" value="1"/>
</dbReference>
<reference evidence="7" key="1">
    <citation type="journal article" date="2012" name="Nature">
        <title>The tomato genome sequence provides insights into fleshy fruit evolution.</title>
        <authorList>
            <consortium name="Tomato Genome Consortium"/>
        </authorList>
    </citation>
    <scope>NUCLEOTIDE SEQUENCE [LARGE SCALE GENOMIC DNA]</scope>
    <source>
        <strain evidence="7">cv. Heinz 1706</strain>
    </source>
</reference>
<evidence type="ECO:0000256" key="2">
    <source>
        <dbReference type="ARBA" id="ARBA00005581"/>
    </source>
</evidence>
<accession>A0A3Q7JEX8</accession>
<organism evidence="7">
    <name type="scientific">Solanum lycopersicum</name>
    <name type="common">Tomato</name>
    <name type="synonym">Lycopersicon esculentum</name>
    <dbReference type="NCBI Taxonomy" id="4081"/>
    <lineage>
        <taxon>Eukaryota</taxon>
        <taxon>Viridiplantae</taxon>
        <taxon>Streptophyta</taxon>
        <taxon>Embryophyta</taxon>
        <taxon>Tracheophyta</taxon>
        <taxon>Spermatophyta</taxon>
        <taxon>Magnoliopsida</taxon>
        <taxon>eudicotyledons</taxon>
        <taxon>Gunneridae</taxon>
        <taxon>Pentapetalae</taxon>
        <taxon>asterids</taxon>
        <taxon>lamiids</taxon>
        <taxon>Solanales</taxon>
        <taxon>Solanaceae</taxon>
        <taxon>Solanoideae</taxon>
        <taxon>Solaneae</taxon>
        <taxon>Solanum</taxon>
        <taxon>Solanum subgen. Lycopersicon</taxon>
    </lineage>
</organism>
<evidence type="ECO:0000256" key="4">
    <source>
        <dbReference type="ARBA" id="ARBA00022525"/>
    </source>
</evidence>
<evidence type="ECO:0000256" key="6">
    <source>
        <dbReference type="RuleBase" id="RU367044"/>
    </source>
</evidence>
<feature type="signal peptide" evidence="6">
    <location>
        <begin position="1"/>
        <end position="28"/>
    </location>
</feature>
<dbReference type="InterPro" id="IPR010264">
    <property type="entry name" value="Self-incomp_S1"/>
</dbReference>
<dbReference type="Proteomes" id="UP000004994">
    <property type="component" value="Chromosome 12"/>
</dbReference>
<proteinExistence type="inferred from homology"/>
<protein>
    <recommendedName>
        <fullName evidence="6">S-protein homolog</fullName>
    </recommendedName>
</protein>
<evidence type="ECO:0000256" key="5">
    <source>
        <dbReference type="ARBA" id="ARBA00022729"/>
    </source>
</evidence>
<evidence type="ECO:0000313" key="7">
    <source>
        <dbReference type="EnsemblPlants" id="Solyc12g097090.2.1.1"/>
    </source>
</evidence>
<feature type="chain" id="PRO_5025097908" description="S-protein homolog" evidence="6">
    <location>
        <begin position="29"/>
        <end position="149"/>
    </location>
</feature>
<keyword evidence="5 6" id="KW-0732">Signal</keyword>
<comment type="similarity">
    <text evidence="2 6">Belongs to the plant self-incompatibility (S1) protein family.</text>
</comment>
<dbReference type="GO" id="GO:0060320">
    <property type="term" value="P:rejection of self pollen"/>
    <property type="evidence" value="ECO:0007669"/>
    <property type="project" value="UniProtKB-KW"/>
</dbReference>
<name>A0A3Q7JEX8_SOLLC</name>
<keyword evidence="4 6" id="KW-0964">Secreted</keyword>
<dbReference type="AlphaFoldDB" id="A0A3Q7JEX8"/>
<dbReference type="Gramene" id="Solyc12g097090.2.1">
    <property type="protein sequence ID" value="Solyc12g097090.2.1.1"/>
    <property type="gene ID" value="Solyc12g097090.2"/>
</dbReference>
<evidence type="ECO:0000256" key="3">
    <source>
        <dbReference type="ARBA" id="ARBA00022471"/>
    </source>
</evidence>
<dbReference type="GO" id="GO:0005576">
    <property type="term" value="C:extracellular region"/>
    <property type="evidence" value="ECO:0007669"/>
    <property type="project" value="UniProtKB-SubCell"/>
</dbReference>
<comment type="subcellular location">
    <subcellularLocation>
        <location evidence="1 6">Secreted</location>
    </subcellularLocation>
</comment>
<dbReference type="PANTHER" id="PTHR31232:SF147">
    <property type="entry name" value="S-PROTEIN HOMOLOG"/>
    <property type="match status" value="1"/>
</dbReference>
<reference evidence="7" key="2">
    <citation type="submission" date="2019-01" db="UniProtKB">
        <authorList>
            <consortium name="EnsemblPlants"/>
        </authorList>
    </citation>
    <scope>IDENTIFICATION</scope>
    <source>
        <strain evidence="7">cv. Heinz 1706</strain>
    </source>
</reference>
<sequence length="149" mass="17555">MCSSYIKSPFILLIILFINILNLKNVVASPFHIQVMNNIDPTRFPFNSIKLHCASKDNDMGFHDITPNNKFEWSFKEGYFSNTLFFCHFWWGLKERAFEVFNVFHGCIKNAPLNPDTRLCKWTITDIGFFLEDDKGKKYIAYAWEPLKK</sequence>
<dbReference type="PANTHER" id="PTHR31232">
    <property type="match status" value="1"/>
</dbReference>
<evidence type="ECO:0000256" key="1">
    <source>
        <dbReference type="ARBA" id="ARBA00004613"/>
    </source>
</evidence>
<evidence type="ECO:0000313" key="8">
    <source>
        <dbReference type="Proteomes" id="UP000004994"/>
    </source>
</evidence>
<keyword evidence="8" id="KW-1185">Reference proteome</keyword>
<keyword evidence="3 6" id="KW-0713">Self-incompatibility</keyword>
<dbReference type="EnsemblPlants" id="Solyc12g097090.2.1">
    <property type="protein sequence ID" value="Solyc12g097090.2.1.1"/>
    <property type="gene ID" value="Solyc12g097090.2"/>
</dbReference>
<dbReference type="InParanoid" id="A0A3Q7JEX8"/>
<dbReference type="OMA" id="IAYAWEP"/>